<dbReference type="EMBL" id="BQYH01000005">
    <property type="protein sequence ID" value="GKU70643.1"/>
    <property type="molecule type" value="Genomic_DNA"/>
</dbReference>
<reference evidence="3" key="2">
    <citation type="submission" date="2018-04" db="EMBL/GenBank/DDBJ databases">
        <title>Draft genome sequence of Mycobacterium montefiorense isolated from Japanese black salamander.</title>
        <authorList>
            <person name="Fukano H."/>
            <person name="Yoshida M."/>
            <person name="Shimizu A."/>
            <person name="Iwao H."/>
            <person name="Kurata O."/>
            <person name="Katayama Y."/>
            <person name="Omatsu T."/>
            <person name="Mizutani T."/>
            <person name="Wada S."/>
            <person name="Hoshino Y."/>
        </authorList>
    </citation>
    <scope>NUCLEOTIDE SEQUENCE [LARGE SCALE GENOMIC DNA]</scope>
    <source>
        <strain evidence="3">BS</strain>
    </source>
</reference>
<comment type="caution">
    <text evidence="2">The sequence shown here is derived from an EMBL/GenBank/DDBJ whole genome shotgun (WGS) entry which is preliminary data.</text>
</comment>
<protein>
    <submittedName>
        <fullName evidence="2">Uncharacterized protein</fullName>
    </submittedName>
</protein>
<evidence type="ECO:0000313" key="2">
    <source>
        <dbReference type="EMBL" id="GKU70643.1"/>
    </source>
</evidence>
<accession>A0AA37PIT3</accession>
<dbReference type="Proteomes" id="UP001139505">
    <property type="component" value="Unassembled WGS sequence"/>
</dbReference>
<reference evidence="2" key="3">
    <citation type="journal article" date="2022" name="Microbiol. Resour. Announc.">
        <title>Draft Genome Sequences of Eight Mycobacterium montefiorense Strains Isolated from Salamanders in Captivity.</title>
        <authorList>
            <person name="Komine T."/>
            <person name="Ihara H."/>
            <person name="Fukano H."/>
            <person name="Hoshino Y."/>
            <person name="Kurata O."/>
            <person name="Wada S."/>
        </authorList>
    </citation>
    <scope>NUCLEOTIDE SEQUENCE</scope>
    <source>
        <strain evidence="2">NJB18185</strain>
    </source>
</reference>
<dbReference type="EMBL" id="BFCH01000018">
    <property type="protein sequence ID" value="GBG38394.1"/>
    <property type="molecule type" value="Genomic_DNA"/>
</dbReference>
<reference evidence="1" key="1">
    <citation type="journal article" date="2018" name="Genome Announc.">
        <title>Draft Genome Sequence of Mycobacterium montefiorense Isolated from Japanese Black Salamander (Hynobius nigrescens).</title>
        <authorList>
            <person name="Fukano H."/>
            <person name="Yoshida M."/>
            <person name="Shimizu A."/>
            <person name="Iwao H."/>
            <person name="Katayama Y."/>
            <person name="Omatsu T."/>
            <person name="Mizutani T."/>
            <person name="Kurata O."/>
            <person name="Wada S."/>
            <person name="Hoshino Y."/>
        </authorList>
    </citation>
    <scope>NUCLEOTIDE SEQUENCE</scope>
    <source>
        <strain evidence="1">BS</strain>
    </source>
</reference>
<gene>
    <name evidence="1" type="ORF">MmonteBS_27660</name>
    <name evidence="2" type="ORF">NJB18185_04200</name>
</gene>
<proteinExistence type="predicted"/>
<evidence type="ECO:0000313" key="4">
    <source>
        <dbReference type="Proteomes" id="UP001139505"/>
    </source>
</evidence>
<evidence type="ECO:0000313" key="3">
    <source>
        <dbReference type="Proteomes" id="UP000245060"/>
    </source>
</evidence>
<name>A0AA37PIT3_9MYCO</name>
<dbReference type="RefSeq" id="WP_108922638.1">
    <property type="nucleotide sequence ID" value="NZ_BFCH01000018.1"/>
</dbReference>
<reference evidence="2" key="4">
    <citation type="submission" date="2022-04" db="EMBL/GenBank/DDBJ databases">
        <authorList>
            <person name="Komine T."/>
            <person name="Fukano H."/>
            <person name="Wada S."/>
        </authorList>
    </citation>
    <scope>NUCLEOTIDE SEQUENCE</scope>
    <source>
        <strain evidence="2">NJB18185</strain>
    </source>
</reference>
<sequence>MSVERLAEAVYEDLAFEAVATLAGRKAEAQTSRPVWSREVNDTTLMIIEHRVRDYTSYELIGVDERDVSLGRFSNFPAATAEVSKWTHFIEVGGSVGRWLAHYATDCGGGQVIQMPTRRNG</sequence>
<dbReference type="AlphaFoldDB" id="A0AA37PIT3"/>
<evidence type="ECO:0000313" key="1">
    <source>
        <dbReference type="EMBL" id="GBG38394.1"/>
    </source>
</evidence>
<keyword evidence="3" id="KW-1185">Reference proteome</keyword>
<organism evidence="2 4">
    <name type="scientific">Mycobacterium montefiorense</name>
    <dbReference type="NCBI Taxonomy" id="154654"/>
    <lineage>
        <taxon>Bacteria</taxon>
        <taxon>Bacillati</taxon>
        <taxon>Actinomycetota</taxon>
        <taxon>Actinomycetes</taxon>
        <taxon>Mycobacteriales</taxon>
        <taxon>Mycobacteriaceae</taxon>
        <taxon>Mycobacterium</taxon>
        <taxon>Mycobacterium simiae complex</taxon>
    </lineage>
</organism>
<dbReference type="Proteomes" id="UP000245060">
    <property type="component" value="Unassembled WGS sequence"/>
</dbReference>